<proteinExistence type="predicted"/>
<reference evidence="2" key="1">
    <citation type="journal article" date="2013" name="G3 (Bethesda)">
        <title>Comparative genomics of a plant-pathogenic fungus, Pyrenophora tritici-repentis, reveals transduplication and the impact of repeat elements on pathogenicity and population divergence.</title>
        <authorList>
            <person name="Manning V.A."/>
            <person name="Pandelova I."/>
            <person name="Dhillon B."/>
            <person name="Wilhelm L.J."/>
            <person name="Goodwin S.B."/>
            <person name="Berlin A.M."/>
            <person name="Figueroa M."/>
            <person name="Freitag M."/>
            <person name="Hane J.K."/>
            <person name="Henrissat B."/>
            <person name="Holman W.H."/>
            <person name="Kodira C.D."/>
            <person name="Martin J."/>
            <person name="Oliver R.P."/>
            <person name="Robbertse B."/>
            <person name="Schackwitz W."/>
            <person name="Schwartz D.C."/>
            <person name="Spatafora J.W."/>
            <person name="Turgeon B.G."/>
            <person name="Yandava C."/>
            <person name="Young S."/>
            <person name="Zhou S."/>
            <person name="Zeng Q."/>
            <person name="Grigoriev I.V."/>
            <person name="Ma L.-J."/>
            <person name="Ciuffetti L.M."/>
        </authorList>
    </citation>
    <scope>NUCLEOTIDE SEQUENCE [LARGE SCALE GENOMIC DNA]</scope>
    <source>
        <strain evidence="2">Pt-1C-BFP</strain>
    </source>
</reference>
<evidence type="ECO:0000313" key="1">
    <source>
        <dbReference type="EMBL" id="EDU44626.1"/>
    </source>
</evidence>
<dbReference type="AlphaFoldDB" id="B2WNL6"/>
<gene>
    <name evidence="1" type="ORF">PTRG_11576</name>
</gene>
<protein>
    <submittedName>
        <fullName evidence="1">Uncharacterized protein</fullName>
    </submittedName>
</protein>
<organism evidence="1 2">
    <name type="scientific">Pyrenophora tritici-repentis (strain Pt-1C-BFP)</name>
    <name type="common">Wheat tan spot fungus</name>
    <name type="synonym">Drechslera tritici-repentis</name>
    <dbReference type="NCBI Taxonomy" id="426418"/>
    <lineage>
        <taxon>Eukaryota</taxon>
        <taxon>Fungi</taxon>
        <taxon>Dikarya</taxon>
        <taxon>Ascomycota</taxon>
        <taxon>Pezizomycotina</taxon>
        <taxon>Dothideomycetes</taxon>
        <taxon>Pleosporomycetidae</taxon>
        <taxon>Pleosporales</taxon>
        <taxon>Pleosporineae</taxon>
        <taxon>Pleosporaceae</taxon>
        <taxon>Pyrenophora</taxon>
    </lineage>
</organism>
<accession>B2WNL6</accession>
<name>B2WNL6_PYRTR</name>
<dbReference type="InParanoid" id="B2WNL6"/>
<dbReference type="HOGENOM" id="CLU_2334689_0_0_1"/>
<dbReference type="EMBL" id="DS231632">
    <property type="protein sequence ID" value="EDU44626.1"/>
    <property type="molecule type" value="Genomic_DNA"/>
</dbReference>
<dbReference type="Proteomes" id="UP000001471">
    <property type="component" value="Unassembled WGS sequence"/>
</dbReference>
<sequence>MAQTRGRCDGHTEEGAMDGVFVAAAVAVSKWDGGVEQRRTKQVRYDLLQDKTTTQQAAGQLQLRWLSAKIPRNTPISKGYRAQIYFPTQSQLSARLLG</sequence>
<evidence type="ECO:0000313" key="2">
    <source>
        <dbReference type="Proteomes" id="UP000001471"/>
    </source>
</evidence>